<dbReference type="Gene3D" id="3.30.429.10">
    <property type="entry name" value="Macrophage Migration Inhibitory Factor"/>
    <property type="match status" value="1"/>
</dbReference>
<dbReference type="SUPFAM" id="SSF55331">
    <property type="entry name" value="Tautomerase/MIF"/>
    <property type="match status" value="1"/>
</dbReference>
<dbReference type="InterPro" id="IPR014347">
    <property type="entry name" value="Tautomerase/MIF_sf"/>
</dbReference>
<proteinExistence type="predicted"/>
<sequence>MPFVRIQLKEGRTPRQKEALAKGIIVLMEEQKFADSKAIKVIFEDMAPEDFYDGQTME</sequence>
<feature type="domain" description="4-oxalocrotonate tautomerase-like" evidence="2">
    <location>
        <begin position="2"/>
        <end position="52"/>
    </location>
</feature>
<dbReference type="Pfam" id="PF01361">
    <property type="entry name" value="Tautomerase"/>
    <property type="match status" value="1"/>
</dbReference>
<accession>A0ABY5P6L1</accession>
<dbReference type="RefSeq" id="WP_313793719.1">
    <property type="nucleotide sequence ID" value="NZ_CP102453.1"/>
</dbReference>
<reference evidence="3 4" key="1">
    <citation type="submission" date="2022-08" db="EMBL/GenBank/DDBJ databases">
        <title>Aerococcaceae sp. nov isolated from spoiled eye mask.</title>
        <authorList>
            <person name="Zhou G."/>
            <person name="Xie X.-B."/>
            <person name="Shi Q.-S."/>
            <person name="Wang Y.-S."/>
            <person name="Wen X."/>
            <person name="Peng H."/>
            <person name="Yang X.-J."/>
            <person name="Tao H.-B."/>
            <person name="Huang X.-M."/>
        </authorList>
    </citation>
    <scope>NUCLEOTIDE SEQUENCE [LARGE SCALE GENOMIC DNA]</scope>
    <source>
        <strain evidence="4">DM20194951</strain>
    </source>
</reference>
<keyword evidence="4" id="KW-1185">Reference proteome</keyword>
<evidence type="ECO:0000313" key="4">
    <source>
        <dbReference type="Proteomes" id="UP001315967"/>
    </source>
</evidence>
<evidence type="ECO:0000313" key="3">
    <source>
        <dbReference type="EMBL" id="UUX34216.1"/>
    </source>
</evidence>
<evidence type="ECO:0000259" key="2">
    <source>
        <dbReference type="Pfam" id="PF01361"/>
    </source>
</evidence>
<keyword evidence="1" id="KW-0413">Isomerase</keyword>
<dbReference type="Proteomes" id="UP001315967">
    <property type="component" value="Chromosome"/>
</dbReference>
<protein>
    <submittedName>
        <fullName evidence="3">4-oxalocrotonate tautomerase family protein</fullName>
    </submittedName>
</protein>
<dbReference type="EMBL" id="CP102453">
    <property type="protein sequence ID" value="UUX34216.1"/>
    <property type="molecule type" value="Genomic_DNA"/>
</dbReference>
<gene>
    <name evidence="3" type="ORF">NRE15_00670</name>
</gene>
<evidence type="ECO:0000256" key="1">
    <source>
        <dbReference type="ARBA" id="ARBA00023235"/>
    </source>
</evidence>
<dbReference type="InterPro" id="IPR004370">
    <property type="entry name" value="4-OT-like_dom"/>
</dbReference>
<organism evidence="3 4">
    <name type="scientific">Fundicoccus culcitae</name>
    <dbReference type="NCBI Taxonomy" id="2969821"/>
    <lineage>
        <taxon>Bacteria</taxon>
        <taxon>Bacillati</taxon>
        <taxon>Bacillota</taxon>
        <taxon>Bacilli</taxon>
        <taxon>Lactobacillales</taxon>
        <taxon>Aerococcaceae</taxon>
        <taxon>Fundicoccus</taxon>
    </lineage>
</organism>
<name>A0ABY5P6L1_9LACT</name>